<organism evidence="2 3">
    <name type="scientific">Orbilia oligospora</name>
    <name type="common">Nematode-trapping fungus</name>
    <name type="synonym">Arthrobotrys oligospora</name>
    <dbReference type="NCBI Taxonomy" id="2813651"/>
    <lineage>
        <taxon>Eukaryota</taxon>
        <taxon>Fungi</taxon>
        <taxon>Dikarya</taxon>
        <taxon>Ascomycota</taxon>
        <taxon>Pezizomycotina</taxon>
        <taxon>Orbiliomycetes</taxon>
        <taxon>Orbiliales</taxon>
        <taxon>Orbiliaceae</taxon>
        <taxon>Orbilia</taxon>
    </lineage>
</organism>
<comment type="caution">
    <text evidence="2">The sequence shown here is derived from an EMBL/GenBank/DDBJ whole genome shotgun (WGS) entry which is preliminary data.</text>
</comment>
<dbReference type="AlphaFoldDB" id="A0A7C8JJP9"/>
<feature type="region of interest" description="Disordered" evidence="1">
    <location>
        <begin position="248"/>
        <end position="270"/>
    </location>
</feature>
<reference evidence="2 3" key="1">
    <citation type="submission" date="2019-06" db="EMBL/GenBank/DDBJ databases">
        <authorList>
            <person name="Palmer J.M."/>
        </authorList>
    </citation>
    <scope>NUCLEOTIDE SEQUENCE [LARGE SCALE GENOMIC DNA]</scope>
    <source>
        <strain evidence="2 3">TWF703</strain>
    </source>
</reference>
<dbReference type="EMBL" id="WIQZ01000116">
    <property type="protein sequence ID" value="KAF3122830.1"/>
    <property type="molecule type" value="Genomic_DNA"/>
</dbReference>
<accession>A0A7C8JJP9</accession>
<protein>
    <submittedName>
        <fullName evidence="2">Uncharacterized protein</fullName>
    </submittedName>
</protein>
<name>A0A7C8JJP9_ORBOL</name>
<proteinExistence type="predicted"/>
<dbReference type="Proteomes" id="UP000480548">
    <property type="component" value="Unassembled WGS sequence"/>
</dbReference>
<feature type="region of interest" description="Disordered" evidence="1">
    <location>
        <begin position="99"/>
        <end position="120"/>
    </location>
</feature>
<gene>
    <name evidence="2" type="ORF">TWF703_001106</name>
</gene>
<evidence type="ECO:0000313" key="2">
    <source>
        <dbReference type="EMBL" id="KAF3122830.1"/>
    </source>
</evidence>
<sequence>MLDKWGVSNNNLTKKCEKDIRQRIEERKLLGKKAHRVVMNRSGKSLSPEKLNTIMAAGPTYFKGVESSSQRSVVVFSTPTPRGGCERNCEGSIELSRNMEPENGCAEPLPSKPRLSFEDPDRLGRLQADDLGADNNEVFSSGDTGVRMILRISSDYFMESGGGGGGEEGNKQFRGRYWASGEYESQDTLISSVRENPALRSESQVSVEEMRDTISSGLANILPVEMVEARPAGYVSYPENIWISAEDKDGRTPTAGGATESVDDIQDDTPLGKYARQTRQAFWDELKSWKKQAMEFVEGIGSISKERGISLLKAGDIVSMEWGRRGCVGNLPYHIYKQILDMDEGAKSVPTAEVDGVNRELLCQAIEENFAALKRVLEQFPSNHYHWESPDGFTVHIPFVLSNDNRFVRDLGFDGHLVATIQASALCIYNGIGMIMHEMALDSLDWIPELWMEPELVQAHNRAFKNMTTITLQKYGQSHPKTLQLLSKMARDFLDSGQAQRGELMVYGLIQGLRTTPQVYTGYQKSSITTCWRVVGDALLRLRKFDLVARLLVQPASWEGSPGTFLAAFPIMSCSHLLGCAYAELVECKRSLDALFFCFNGYRSTLDIEHPQSLAQMKKLLRLWICEVQSCTSTSALPSTACPRICEESERLKAPRIESSTKQ</sequence>
<evidence type="ECO:0000256" key="1">
    <source>
        <dbReference type="SAM" id="MobiDB-lite"/>
    </source>
</evidence>
<evidence type="ECO:0000313" key="3">
    <source>
        <dbReference type="Proteomes" id="UP000480548"/>
    </source>
</evidence>